<evidence type="ECO:0000256" key="1">
    <source>
        <dbReference type="SAM" id="MobiDB-lite"/>
    </source>
</evidence>
<feature type="compositionally biased region" description="Polar residues" evidence="1">
    <location>
        <begin position="125"/>
        <end position="142"/>
    </location>
</feature>
<evidence type="ECO:0000313" key="3">
    <source>
        <dbReference type="Proteomes" id="UP000048948"/>
    </source>
</evidence>
<reference evidence="2 3" key="1">
    <citation type="submission" date="2015-03" db="EMBL/GenBank/DDBJ databases">
        <authorList>
            <consortium name="Pathogen Informatics"/>
        </authorList>
    </citation>
    <scope>NUCLEOTIDE SEQUENCE [LARGE SCALE GENOMIC DNA]</scope>
    <source>
        <strain evidence="2 3">Bir 172</strain>
    </source>
</reference>
<dbReference type="EMBL" id="CNGE01001330">
    <property type="protein sequence ID" value="CKU01776.1"/>
    <property type="molecule type" value="Genomic_DNA"/>
</dbReference>
<feature type="region of interest" description="Disordered" evidence="1">
    <location>
        <begin position="125"/>
        <end position="165"/>
    </location>
</feature>
<protein>
    <submittedName>
        <fullName evidence="2">Uncharacterized protein</fullName>
    </submittedName>
</protein>
<dbReference type="Proteomes" id="UP000048948">
    <property type="component" value="Unassembled WGS sequence"/>
</dbReference>
<name>A0A655APQ1_MYCTX</name>
<accession>A0A655APQ1</accession>
<feature type="region of interest" description="Disordered" evidence="1">
    <location>
        <begin position="33"/>
        <end position="52"/>
    </location>
</feature>
<evidence type="ECO:0000313" key="2">
    <source>
        <dbReference type="EMBL" id="CKU01776.1"/>
    </source>
</evidence>
<sequence length="220" mass="22972">MLKNTNAVSSTIGRARTASVPTVARCSSVIRTAQPSTDPTPQPVCSSTRPTTTAVRNSWIGPDSMTSDAAAKATAMVATAAWPRPLDICDTNQPTREASGRATASSARITHCAVVGVALMKTSPPSVTKKTAMRQPSTTAQAANIGADRGHSRRHRPRMVSTEGRPRFKNQLSASTMAAARAAGGRRTERLMPAYPSAGPCLIVHLLRGPLRCSGSAGLA</sequence>
<proteinExistence type="predicted"/>
<dbReference type="AlphaFoldDB" id="A0A655APQ1"/>
<organism evidence="2 3">
    <name type="scientific">Mycobacterium tuberculosis</name>
    <dbReference type="NCBI Taxonomy" id="1773"/>
    <lineage>
        <taxon>Bacteria</taxon>
        <taxon>Bacillati</taxon>
        <taxon>Actinomycetota</taxon>
        <taxon>Actinomycetes</taxon>
        <taxon>Mycobacteriales</taxon>
        <taxon>Mycobacteriaceae</taxon>
        <taxon>Mycobacterium</taxon>
        <taxon>Mycobacterium tuberculosis complex</taxon>
    </lineage>
</organism>
<gene>
    <name evidence="2" type="ORF">ERS027646_04388</name>
</gene>